<keyword evidence="7" id="KW-1185">Reference proteome</keyword>
<dbReference type="KEGG" id="pez:HWQ56_06495"/>
<dbReference type="Pfam" id="PF00355">
    <property type="entry name" value="Rieske"/>
    <property type="match status" value="1"/>
</dbReference>
<evidence type="ECO:0000256" key="1">
    <source>
        <dbReference type="ARBA" id="ARBA00022714"/>
    </source>
</evidence>
<dbReference type="AlphaFoldDB" id="A0A7D5D5S1"/>
<protein>
    <submittedName>
        <fullName evidence="6">Rieske 2Fe-2S domain-containing protein</fullName>
    </submittedName>
</protein>
<evidence type="ECO:0000313" key="7">
    <source>
        <dbReference type="Proteomes" id="UP000509568"/>
    </source>
</evidence>
<evidence type="ECO:0000313" key="6">
    <source>
        <dbReference type="EMBL" id="QKZ03456.1"/>
    </source>
</evidence>
<accession>A0A7D5D5S1</accession>
<name>A0A7D5D5S1_9PSED</name>
<reference evidence="6 7" key="1">
    <citation type="submission" date="2020-06" db="EMBL/GenBank/DDBJ databases">
        <title>Pseudomonas eucalypticola sp. nov., an endophyte of Eucalyptus dunnii leaves with biocontrol ability of eucalyptus leaf blight.</title>
        <authorList>
            <person name="Liu Y."/>
            <person name="Song Z."/>
            <person name="Zeng H."/>
            <person name="Lu M."/>
            <person name="Wang X."/>
            <person name="Lian X."/>
            <person name="Zhang Q."/>
        </authorList>
    </citation>
    <scope>NUCLEOTIDE SEQUENCE [LARGE SCALE GENOMIC DNA]</scope>
    <source>
        <strain evidence="6 7">NP-1</strain>
    </source>
</reference>
<keyword evidence="4" id="KW-0411">Iron-sulfur</keyword>
<organism evidence="6 7">
    <name type="scientific">Pseudomonas eucalypticola</name>
    <dbReference type="NCBI Taxonomy" id="2599595"/>
    <lineage>
        <taxon>Bacteria</taxon>
        <taxon>Pseudomonadati</taxon>
        <taxon>Pseudomonadota</taxon>
        <taxon>Gammaproteobacteria</taxon>
        <taxon>Pseudomonadales</taxon>
        <taxon>Pseudomonadaceae</taxon>
        <taxon>Pseudomonas</taxon>
    </lineage>
</organism>
<dbReference type="Gene3D" id="2.102.10.10">
    <property type="entry name" value="Rieske [2Fe-2S] iron-sulphur domain"/>
    <property type="match status" value="1"/>
</dbReference>
<dbReference type="PROSITE" id="PS51296">
    <property type="entry name" value="RIESKE"/>
    <property type="match status" value="1"/>
</dbReference>
<keyword evidence="3" id="KW-0408">Iron</keyword>
<proteinExistence type="predicted"/>
<dbReference type="SUPFAM" id="SSF50022">
    <property type="entry name" value="ISP domain"/>
    <property type="match status" value="1"/>
</dbReference>
<gene>
    <name evidence="6" type="ORF">HWQ56_06495</name>
</gene>
<keyword evidence="2" id="KW-0479">Metal-binding</keyword>
<evidence type="ECO:0000256" key="2">
    <source>
        <dbReference type="ARBA" id="ARBA00022723"/>
    </source>
</evidence>
<dbReference type="EMBL" id="CP056030">
    <property type="protein sequence ID" value="QKZ03456.1"/>
    <property type="molecule type" value="Genomic_DNA"/>
</dbReference>
<dbReference type="InterPro" id="IPR017941">
    <property type="entry name" value="Rieske_2Fe-2S"/>
</dbReference>
<dbReference type="GO" id="GO:0046872">
    <property type="term" value="F:metal ion binding"/>
    <property type="evidence" value="ECO:0007669"/>
    <property type="project" value="UniProtKB-KW"/>
</dbReference>
<keyword evidence="1" id="KW-0001">2Fe-2S</keyword>
<evidence type="ECO:0000256" key="3">
    <source>
        <dbReference type="ARBA" id="ARBA00023004"/>
    </source>
</evidence>
<dbReference type="RefSeq" id="WP_158153850.1">
    <property type="nucleotide sequence ID" value="NZ_CP056030.1"/>
</dbReference>
<dbReference type="GO" id="GO:0051537">
    <property type="term" value="F:2 iron, 2 sulfur cluster binding"/>
    <property type="evidence" value="ECO:0007669"/>
    <property type="project" value="UniProtKB-KW"/>
</dbReference>
<dbReference type="Proteomes" id="UP000509568">
    <property type="component" value="Chromosome"/>
</dbReference>
<feature type="domain" description="Rieske" evidence="5">
    <location>
        <begin position="1"/>
        <end position="89"/>
    </location>
</feature>
<evidence type="ECO:0000259" key="5">
    <source>
        <dbReference type="PROSITE" id="PS51296"/>
    </source>
</evidence>
<dbReference type="InterPro" id="IPR036922">
    <property type="entry name" value="Rieske_2Fe-2S_sf"/>
</dbReference>
<sequence length="107" mass="11858">MKSVTLDADHTPYLAVGGKTYFLNQHAQSTYLLPTLCPHRGGPLHMGQASDNGERVICPWHDNAYPLCNLEKKALPTVRVGKRLSTVIPTDHDCTPLLRIIRHGETS</sequence>
<evidence type="ECO:0000256" key="4">
    <source>
        <dbReference type="ARBA" id="ARBA00023014"/>
    </source>
</evidence>